<dbReference type="Proteomes" id="UP000234681">
    <property type="component" value="Chromosome 10"/>
</dbReference>
<gene>
    <name evidence="2" type="ORF">rCG_35307</name>
</gene>
<proteinExistence type="predicted"/>
<evidence type="ECO:0000313" key="2">
    <source>
        <dbReference type="EMBL" id="EDM06419.1"/>
    </source>
</evidence>
<feature type="compositionally biased region" description="Polar residues" evidence="1">
    <location>
        <begin position="42"/>
        <end position="65"/>
    </location>
</feature>
<evidence type="ECO:0000313" key="3">
    <source>
        <dbReference type="Proteomes" id="UP000234681"/>
    </source>
</evidence>
<evidence type="ECO:0000256" key="1">
    <source>
        <dbReference type="SAM" id="MobiDB-lite"/>
    </source>
</evidence>
<reference evidence="2 3" key="1">
    <citation type="submission" date="2005-07" db="EMBL/GenBank/DDBJ databases">
        <authorList>
            <person name="Mural R.J."/>
            <person name="Li P.W."/>
            <person name="Adams M.D."/>
            <person name="Amanatides P.G."/>
            <person name="Baden-Tillson H."/>
            <person name="Barnstead M."/>
            <person name="Chin S.H."/>
            <person name="Dew I."/>
            <person name="Evans C.A."/>
            <person name="Ferriera S."/>
            <person name="Flanigan M."/>
            <person name="Fosler C."/>
            <person name="Glodek A."/>
            <person name="Gu Z."/>
            <person name="Holt R.A."/>
            <person name="Jennings D."/>
            <person name="Kraft C.L."/>
            <person name="Lu F."/>
            <person name="Nguyen T."/>
            <person name="Nusskern D.R."/>
            <person name="Pfannkoch C.M."/>
            <person name="Sitter C."/>
            <person name="Sutton G.G."/>
            <person name="Venter J.C."/>
            <person name="Wang Z."/>
            <person name="Woodage T."/>
            <person name="Zheng X.H."/>
            <person name="Zhong F."/>
        </authorList>
    </citation>
    <scope>NUCLEOTIDE SEQUENCE [LARGE SCALE GENOMIC DNA]</scope>
    <source>
        <strain>BN</strain>
        <strain evidence="3">Sprague-Dawley</strain>
    </source>
</reference>
<dbReference type="EMBL" id="CH473948">
    <property type="protein sequence ID" value="EDM06419.1"/>
    <property type="molecule type" value="Genomic_DNA"/>
</dbReference>
<name>A6HK64_RAT</name>
<protein>
    <submittedName>
        <fullName evidence="2">RCG35307</fullName>
    </submittedName>
</protein>
<organism evidence="2 3">
    <name type="scientific">Rattus norvegicus</name>
    <name type="common">Rat</name>
    <dbReference type="NCBI Taxonomy" id="10116"/>
    <lineage>
        <taxon>Eukaryota</taxon>
        <taxon>Metazoa</taxon>
        <taxon>Chordata</taxon>
        <taxon>Craniata</taxon>
        <taxon>Vertebrata</taxon>
        <taxon>Euteleostomi</taxon>
        <taxon>Mammalia</taxon>
        <taxon>Eutheria</taxon>
        <taxon>Euarchontoglires</taxon>
        <taxon>Glires</taxon>
        <taxon>Rodentia</taxon>
        <taxon>Myomorpha</taxon>
        <taxon>Muroidea</taxon>
        <taxon>Muridae</taxon>
        <taxon>Murinae</taxon>
        <taxon>Rattus</taxon>
    </lineage>
</organism>
<accession>A6HK64</accession>
<dbReference type="AlphaFoldDB" id="A6HK64"/>
<sequence length="65" mass="7117">MGSIVDFPRENGCFICISRFPGMCFMTLLPFGQQPELELQSPARQSHSRSPGNGAESQESNMGPL</sequence>
<feature type="region of interest" description="Disordered" evidence="1">
    <location>
        <begin position="36"/>
        <end position="65"/>
    </location>
</feature>